<dbReference type="EMBL" id="BAABAJ010000014">
    <property type="protein sequence ID" value="GAA3929552.1"/>
    <property type="molecule type" value="Genomic_DNA"/>
</dbReference>
<feature type="chain" id="PRO_5047438161" evidence="3">
    <location>
        <begin position="33"/>
        <end position="562"/>
    </location>
</feature>
<comment type="caution">
    <text evidence="4">The sequence shown here is derived from an EMBL/GenBank/DDBJ whole genome shotgun (WGS) entry which is preliminary data.</text>
</comment>
<feature type="region of interest" description="Disordered" evidence="2">
    <location>
        <begin position="30"/>
        <end position="62"/>
    </location>
</feature>
<evidence type="ECO:0000256" key="2">
    <source>
        <dbReference type="SAM" id="MobiDB-lite"/>
    </source>
</evidence>
<organism evidence="4 5">
    <name type="scientific">Streptomyces gulbargensis</name>
    <dbReference type="NCBI Taxonomy" id="364901"/>
    <lineage>
        <taxon>Bacteria</taxon>
        <taxon>Bacillati</taxon>
        <taxon>Actinomycetota</taxon>
        <taxon>Actinomycetes</taxon>
        <taxon>Kitasatosporales</taxon>
        <taxon>Streptomycetaceae</taxon>
        <taxon>Streptomyces</taxon>
    </lineage>
</organism>
<dbReference type="InterPro" id="IPR013517">
    <property type="entry name" value="FG-GAP"/>
</dbReference>
<name>A0ABP7MSX7_9ACTN</name>
<proteinExistence type="predicted"/>
<dbReference type="PANTHER" id="PTHR44103">
    <property type="entry name" value="PROPROTEIN CONVERTASE P"/>
    <property type="match status" value="1"/>
</dbReference>
<reference evidence="5" key="1">
    <citation type="journal article" date="2019" name="Int. J. Syst. Evol. Microbiol.">
        <title>The Global Catalogue of Microorganisms (GCM) 10K type strain sequencing project: providing services to taxonomists for standard genome sequencing and annotation.</title>
        <authorList>
            <consortium name="The Broad Institute Genomics Platform"/>
            <consortium name="The Broad Institute Genome Sequencing Center for Infectious Disease"/>
            <person name="Wu L."/>
            <person name="Ma J."/>
        </authorList>
    </citation>
    <scope>NUCLEOTIDE SEQUENCE [LARGE SCALE GENOMIC DNA]</scope>
    <source>
        <strain evidence="5">JCM 16956</strain>
    </source>
</reference>
<evidence type="ECO:0000313" key="4">
    <source>
        <dbReference type="EMBL" id="GAA3929552.1"/>
    </source>
</evidence>
<feature type="compositionally biased region" description="Low complexity" evidence="2">
    <location>
        <begin position="30"/>
        <end position="46"/>
    </location>
</feature>
<keyword evidence="5" id="KW-1185">Reference proteome</keyword>
<evidence type="ECO:0000256" key="3">
    <source>
        <dbReference type="SAM" id="SignalP"/>
    </source>
</evidence>
<accession>A0ABP7MSX7</accession>
<dbReference type="PANTHER" id="PTHR44103:SF1">
    <property type="entry name" value="PROPROTEIN CONVERTASE P"/>
    <property type="match status" value="1"/>
</dbReference>
<dbReference type="Pfam" id="PF13517">
    <property type="entry name" value="FG-GAP_3"/>
    <property type="match status" value="2"/>
</dbReference>
<keyword evidence="1 3" id="KW-0732">Signal</keyword>
<evidence type="ECO:0000313" key="5">
    <source>
        <dbReference type="Proteomes" id="UP001501000"/>
    </source>
</evidence>
<dbReference type="Gene3D" id="2.115.10.10">
    <property type="entry name" value="Tachylectin 2"/>
    <property type="match status" value="2"/>
</dbReference>
<protein>
    <submittedName>
        <fullName evidence="4">VCBS repeat-containing protein</fullName>
    </submittedName>
</protein>
<gene>
    <name evidence="4" type="ORF">GCM10022244_43220</name>
</gene>
<feature type="signal peptide" evidence="3">
    <location>
        <begin position="1"/>
        <end position="32"/>
    </location>
</feature>
<evidence type="ECO:0000256" key="1">
    <source>
        <dbReference type="ARBA" id="ARBA00022729"/>
    </source>
</evidence>
<sequence length="562" mass="59354">MRSVFFGRGRRLTACTALALSAGMLLATPASAEEPAPRPSVTKPTPTFTPPKLPAKPESGRAGAAAATSGSFLLSDLDGDNSDDQIIRALDGELYALMSSGASDVFQANRGENTPKDIIPIGNQGSGNGPEVLMLSGDGTLTMYVDAYATGYTYATSVGGGWQIYNKILTPGDVNGDGRADVLARAHDGSLYVYVSTGDVNRPFYGRAKVGSGWNMYDQVVGLGDANGDGHGDVYARDTAGKLWIYRGTGISTRPFGGRVLVGTGWHVYNQIVGWDNGSVAARDKNGTLYYYAGRGNGTLASPVRQGSQGYFRGVEQFAGAGNIPYIGKTGVFARSTQGELFWYGHTTTGTLFGREQSSDEGGWNAVDFLHMSSMDANGWGEGAYVYDGHLYIRANHFGSGWDAYNTLVGPGDLSGDGKGDLLARDRSGNLYLYRGYGDGARMAARIKVGSGWGVYNKLLGAGDYTGDGRMDLIARTSGGDLYLYAGTGSSTSPFKGRQKIGSGWNVYKQLVAPGDLNADGKGDLLGVTSGGDLYRYLNVAPSKFSGRAKIGYGYGIYNSMS</sequence>
<dbReference type="Proteomes" id="UP001501000">
    <property type="component" value="Unassembled WGS sequence"/>
</dbReference>
<dbReference type="InterPro" id="IPR028994">
    <property type="entry name" value="Integrin_alpha_N"/>
</dbReference>
<dbReference type="RefSeq" id="WP_345285292.1">
    <property type="nucleotide sequence ID" value="NZ_BAABAJ010000014.1"/>
</dbReference>
<dbReference type="SUPFAM" id="SSF69318">
    <property type="entry name" value="Integrin alpha N-terminal domain"/>
    <property type="match status" value="2"/>
</dbReference>